<comment type="caution">
    <text evidence="1">The sequence shown here is derived from an EMBL/GenBank/DDBJ whole genome shotgun (WGS) entry which is preliminary data.</text>
</comment>
<sequence>MIKRACETCDFWVRINGKGGTCRRYPPNATPKAGQVPGNIVKGRRPGPVNFIDVISWPKTGNEDWCGEWKENEQ</sequence>
<evidence type="ECO:0000313" key="1">
    <source>
        <dbReference type="EMBL" id="KKL96729.1"/>
    </source>
</evidence>
<organism evidence="1">
    <name type="scientific">marine sediment metagenome</name>
    <dbReference type="NCBI Taxonomy" id="412755"/>
    <lineage>
        <taxon>unclassified sequences</taxon>
        <taxon>metagenomes</taxon>
        <taxon>ecological metagenomes</taxon>
    </lineage>
</organism>
<name>A0A0F9GD22_9ZZZZ</name>
<dbReference type="EMBL" id="LAZR01018353">
    <property type="protein sequence ID" value="KKL96729.1"/>
    <property type="molecule type" value="Genomic_DNA"/>
</dbReference>
<proteinExistence type="predicted"/>
<accession>A0A0F9GD22</accession>
<reference evidence="1" key="1">
    <citation type="journal article" date="2015" name="Nature">
        <title>Complex archaea that bridge the gap between prokaryotes and eukaryotes.</title>
        <authorList>
            <person name="Spang A."/>
            <person name="Saw J.H."/>
            <person name="Jorgensen S.L."/>
            <person name="Zaremba-Niedzwiedzka K."/>
            <person name="Martijn J."/>
            <person name="Lind A.E."/>
            <person name="van Eijk R."/>
            <person name="Schleper C."/>
            <person name="Guy L."/>
            <person name="Ettema T.J."/>
        </authorList>
    </citation>
    <scope>NUCLEOTIDE SEQUENCE</scope>
</reference>
<protein>
    <submittedName>
        <fullName evidence="1">Uncharacterized protein</fullName>
    </submittedName>
</protein>
<gene>
    <name evidence="1" type="ORF">LCGC14_1841560</name>
</gene>
<dbReference type="AlphaFoldDB" id="A0A0F9GD22"/>